<dbReference type="GO" id="GO:0005884">
    <property type="term" value="C:actin filament"/>
    <property type="evidence" value="ECO:0007669"/>
    <property type="project" value="TreeGrafter"/>
</dbReference>
<dbReference type="PANTHER" id="PTHR45691:SF6">
    <property type="entry name" value="PROTEIN DIAPHANOUS"/>
    <property type="match status" value="1"/>
</dbReference>
<feature type="region of interest" description="Disordered" evidence="1">
    <location>
        <begin position="370"/>
        <end position="417"/>
    </location>
</feature>
<dbReference type="EMBL" id="CAUYUE010000002">
    <property type="protein sequence ID" value="CAK0737993.1"/>
    <property type="molecule type" value="Genomic_DNA"/>
</dbReference>
<feature type="compositionally biased region" description="Pro residues" evidence="1">
    <location>
        <begin position="374"/>
        <end position="417"/>
    </location>
</feature>
<gene>
    <name evidence="3" type="ORF">CVIRNUC_000978</name>
</gene>
<sequence>MRRVILLAAITLLVGHASAQTNVNTFILEVAVNNTAPTEGQLQTYGLQIETAQGQPAPQGTVYWLNGTTNLAQANLNTGTLINGNVTVVNATDASPLPVGTYNQINAYYPGSSNTTYAWLSNNSTSQGVPYLSFTVSPASTAVTTSITALSLNNTALIYGQTESFGTQVQVPLGNPVPQGGIVSFLNGTQVLATAFLNGTGAIVSGNNVTVNATNTQLLAVGTYNSYQTLYPGFTNSTNFTWTGATSNTLLNPFTFTVSAANVGLFFSSTAFTLQNFTSSFFLNVTNVNGTGVPPAGPTFEVITNADTGQVIGNYTLVYTQLDANTLAASLPSSFNASQLLGVGNYTAVFTYSGTSNFFDPSPLIVQFSIANPGAPPPPPPPPTPITPGSPPPPPPPGALPPPPPPGVLPPPPPPSGVLPTVTQVEAYFEAQKNFLKTCKSSNLIFTAAVTGPNSTLVPMTGYIYFTLVPSGTPIGQGGIIADRQLGLASVTIVKKPGNSGVYGIPPPGAYTVMASYSGDINGTFAPSNGTTQLIISNNCADILTEMGSKFGNAGLMGSIGNNVGSEADDSQPKYSLSNNYAGTGSLNGYTTQPGSFYNGNNQPYTTPGAYITP</sequence>
<evidence type="ECO:0000313" key="3">
    <source>
        <dbReference type="EMBL" id="CAK0737993.1"/>
    </source>
</evidence>
<evidence type="ECO:0000313" key="4">
    <source>
        <dbReference type="Proteomes" id="UP001314263"/>
    </source>
</evidence>
<dbReference type="Proteomes" id="UP001314263">
    <property type="component" value="Unassembled WGS sequence"/>
</dbReference>
<comment type="caution">
    <text evidence="3">The sequence shown here is derived from an EMBL/GenBank/DDBJ whole genome shotgun (WGS) entry which is preliminary data.</text>
</comment>
<name>A0AAV1HRV6_9CHLO</name>
<dbReference type="AlphaFoldDB" id="A0AAV1HRV6"/>
<feature type="signal peptide" evidence="2">
    <location>
        <begin position="1"/>
        <end position="19"/>
    </location>
</feature>
<keyword evidence="2" id="KW-0732">Signal</keyword>
<protein>
    <submittedName>
        <fullName evidence="3">Uncharacterized protein</fullName>
    </submittedName>
</protein>
<keyword evidence="4" id="KW-1185">Reference proteome</keyword>
<proteinExistence type="predicted"/>
<dbReference type="GO" id="GO:0030041">
    <property type="term" value="P:actin filament polymerization"/>
    <property type="evidence" value="ECO:0007669"/>
    <property type="project" value="TreeGrafter"/>
</dbReference>
<evidence type="ECO:0000256" key="1">
    <source>
        <dbReference type="SAM" id="MobiDB-lite"/>
    </source>
</evidence>
<evidence type="ECO:0000256" key="2">
    <source>
        <dbReference type="SAM" id="SignalP"/>
    </source>
</evidence>
<reference evidence="3 4" key="1">
    <citation type="submission" date="2023-10" db="EMBL/GenBank/DDBJ databases">
        <authorList>
            <person name="Maclean D."/>
            <person name="Macfadyen A."/>
        </authorList>
    </citation>
    <scope>NUCLEOTIDE SEQUENCE [LARGE SCALE GENOMIC DNA]</scope>
</reference>
<accession>A0AAV1HRV6</accession>
<dbReference type="InterPro" id="IPR051412">
    <property type="entry name" value="Formin_Homology_Diaphanous_sf"/>
</dbReference>
<dbReference type="PANTHER" id="PTHR45691">
    <property type="entry name" value="PROTEIN DIAPHANOUS"/>
    <property type="match status" value="1"/>
</dbReference>
<organism evidence="3 4">
    <name type="scientific">Coccomyxa viridis</name>
    <dbReference type="NCBI Taxonomy" id="1274662"/>
    <lineage>
        <taxon>Eukaryota</taxon>
        <taxon>Viridiplantae</taxon>
        <taxon>Chlorophyta</taxon>
        <taxon>core chlorophytes</taxon>
        <taxon>Trebouxiophyceae</taxon>
        <taxon>Trebouxiophyceae incertae sedis</taxon>
        <taxon>Coccomyxaceae</taxon>
        <taxon>Coccomyxa</taxon>
    </lineage>
</organism>
<feature type="chain" id="PRO_5043426909" evidence="2">
    <location>
        <begin position="20"/>
        <end position="614"/>
    </location>
</feature>